<name>A0A7V7RKL2_9BACI</name>
<accession>A0A7V7RKL2</accession>
<feature type="transmembrane region" description="Helical" evidence="1">
    <location>
        <begin position="110"/>
        <end position="133"/>
    </location>
</feature>
<organism evidence="2 3">
    <name type="scientific">Bacillus mesophilum</name>
    <dbReference type="NCBI Taxonomy" id="1071718"/>
    <lineage>
        <taxon>Bacteria</taxon>
        <taxon>Bacillati</taxon>
        <taxon>Bacillota</taxon>
        <taxon>Bacilli</taxon>
        <taxon>Bacillales</taxon>
        <taxon>Bacillaceae</taxon>
        <taxon>Bacillus</taxon>
    </lineage>
</organism>
<keyword evidence="1" id="KW-1133">Transmembrane helix</keyword>
<comment type="caution">
    <text evidence="2">The sequence shown here is derived from an EMBL/GenBank/DDBJ whole genome shotgun (WGS) entry which is preliminary data.</text>
</comment>
<keyword evidence="1" id="KW-0472">Membrane</keyword>
<evidence type="ECO:0000313" key="3">
    <source>
        <dbReference type="Proteomes" id="UP000441354"/>
    </source>
</evidence>
<sequence>MAGLIVTLVIMIIIFSLLGWAVRFKQAYYLISGFNTMSEDEQRQLIQNGYPQKVGSLLICTAIGTLVLLPLLFTPFPYAFEVIFGFILLFLLGGFVYLSRYELKHKRKKGYIISISLLIIVVGGVALLMTFTYQDYEVILENKKMEITGMYGQQWPIDELKSVELLDEMPEIGFKTNGVGVGTLAKGHFNVKGYGNSLLYIFTDSNPIILIETSKKPIFLNNQSPTVTEDWFNKLRKYLQ</sequence>
<protein>
    <submittedName>
        <fullName evidence="2">DUF3784 domain-containing protein</fullName>
    </submittedName>
</protein>
<dbReference type="Pfam" id="PF12650">
    <property type="entry name" value="DUF3784"/>
    <property type="match status" value="1"/>
</dbReference>
<reference evidence="2 3" key="1">
    <citation type="journal article" date="2014" name="Arch. Microbiol.">
        <title>Bacillus mesophilum sp. nov., strain IITR-54T, a novel 4-chlorobiphenyl dechlorinating bacterium.</title>
        <authorList>
            <person name="Manickam N."/>
            <person name="Singh N.K."/>
            <person name="Bajaj A."/>
            <person name="Kumar R.M."/>
            <person name="Kaur G."/>
            <person name="Kaur N."/>
            <person name="Bala M."/>
            <person name="Kumar A."/>
            <person name="Mayilraj S."/>
        </authorList>
    </citation>
    <scope>NUCLEOTIDE SEQUENCE [LARGE SCALE GENOMIC DNA]</scope>
    <source>
        <strain evidence="2 3">IITR-54</strain>
    </source>
</reference>
<dbReference type="EMBL" id="WBOT01000004">
    <property type="protein sequence ID" value="KAB2331857.1"/>
    <property type="molecule type" value="Genomic_DNA"/>
</dbReference>
<dbReference type="OrthoDB" id="2082701at2"/>
<feature type="transmembrane region" description="Helical" evidence="1">
    <location>
        <begin position="79"/>
        <end position="98"/>
    </location>
</feature>
<feature type="transmembrane region" description="Helical" evidence="1">
    <location>
        <begin position="54"/>
        <end position="73"/>
    </location>
</feature>
<evidence type="ECO:0000313" key="2">
    <source>
        <dbReference type="EMBL" id="KAB2331857.1"/>
    </source>
</evidence>
<dbReference type="Proteomes" id="UP000441354">
    <property type="component" value="Unassembled WGS sequence"/>
</dbReference>
<proteinExistence type="predicted"/>
<dbReference type="RefSeq" id="WP_151574723.1">
    <property type="nucleotide sequence ID" value="NZ_WBOT01000004.1"/>
</dbReference>
<dbReference type="InterPro" id="IPR017259">
    <property type="entry name" value="UCP037672"/>
</dbReference>
<dbReference type="AlphaFoldDB" id="A0A7V7RKL2"/>
<feature type="transmembrane region" description="Helical" evidence="1">
    <location>
        <begin position="6"/>
        <end position="24"/>
    </location>
</feature>
<gene>
    <name evidence="2" type="ORF">F7732_14415</name>
</gene>
<keyword evidence="3" id="KW-1185">Reference proteome</keyword>
<keyword evidence="1" id="KW-0812">Transmembrane</keyword>
<evidence type="ECO:0000256" key="1">
    <source>
        <dbReference type="SAM" id="Phobius"/>
    </source>
</evidence>